<accession>A0A3M3K201</accession>
<gene>
    <name evidence="1" type="ORF">ALQ64_03141</name>
</gene>
<dbReference type="AlphaFoldDB" id="A0A3M3K201"/>
<evidence type="ECO:0000313" key="1">
    <source>
        <dbReference type="EMBL" id="RMN17134.1"/>
    </source>
</evidence>
<evidence type="ECO:0000313" key="2">
    <source>
        <dbReference type="Proteomes" id="UP000281372"/>
    </source>
</evidence>
<proteinExistence type="predicted"/>
<sequence length="65" mass="7224">MSFVIYFVSRRGAGYFLAGDSDEPRDIGSTFEPRKARQYKTKAAAAKVVAAIARPGDEHHILRRA</sequence>
<reference evidence="1 2" key="1">
    <citation type="submission" date="2018-08" db="EMBL/GenBank/DDBJ databases">
        <title>Recombination of ecologically and evolutionarily significant loci maintains genetic cohesion in the Pseudomonas syringae species complex.</title>
        <authorList>
            <person name="Dillon M."/>
            <person name="Thakur S."/>
            <person name="Almeida R.N.D."/>
            <person name="Weir B.S."/>
            <person name="Guttman D.S."/>
        </authorList>
    </citation>
    <scope>NUCLEOTIDE SEQUENCE [LARGE SCALE GENOMIC DNA]</scope>
    <source>
        <strain evidence="1 2">ICMP 2821</strain>
    </source>
</reference>
<dbReference type="Proteomes" id="UP000281372">
    <property type="component" value="Unassembled WGS sequence"/>
</dbReference>
<protein>
    <submittedName>
        <fullName evidence="1">Uncharacterized protein</fullName>
    </submittedName>
</protein>
<dbReference type="RefSeq" id="WP_122378181.1">
    <property type="nucleotide sequence ID" value="NZ_RBOW01001017.1"/>
</dbReference>
<name>A0A3M3K201_PSECA</name>
<dbReference type="EMBL" id="RBOW01001017">
    <property type="protein sequence ID" value="RMN17134.1"/>
    <property type="molecule type" value="Genomic_DNA"/>
</dbReference>
<organism evidence="1 2">
    <name type="scientific">Pseudomonas cannabina</name>
    <dbReference type="NCBI Taxonomy" id="86840"/>
    <lineage>
        <taxon>Bacteria</taxon>
        <taxon>Pseudomonadati</taxon>
        <taxon>Pseudomonadota</taxon>
        <taxon>Gammaproteobacteria</taxon>
        <taxon>Pseudomonadales</taxon>
        <taxon>Pseudomonadaceae</taxon>
        <taxon>Pseudomonas</taxon>
    </lineage>
</organism>
<comment type="caution">
    <text evidence="1">The sequence shown here is derived from an EMBL/GenBank/DDBJ whole genome shotgun (WGS) entry which is preliminary data.</text>
</comment>